<dbReference type="Pfam" id="PF01494">
    <property type="entry name" value="FAD_binding_3"/>
    <property type="match status" value="1"/>
</dbReference>
<dbReference type="InterPro" id="IPR036188">
    <property type="entry name" value="FAD/NAD-bd_sf"/>
</dbReference>
<dbReference type="PANTHER" id="PTHR43476:SF4">
    <property type="entry name" value="BLR0106 PROTEIN"/>
    <property type="match status" value="1"/>
</dbReference>
<dbReference type="GO" id="GO:0071949">
    <property type="term" value="F:FAD binding"/>
    <property type="evidence" value="ECO:0007669"/>
    <property type="project" value="InterPro"/>
</dbReference>
<organism evidence="4 5">
    <name type="scientific">Halobacillus litoralis</name>
    <dbReference type="NCBI Taxonomy" id="45668"/>
    <lineage>
        <taxon>Bacteria</taxon>
        <taxon>Bacillati</taxon>
        <taxon>Bacillota</taxon>
        <taxon>Bacilli</taxon>
        <taxon>Bacillales</taxon>
        <taxon>Bacillaceae</taxon>
        <taxon>Halobacillus</taxon>
    </lineage>
</organism>
<dbReference type="PRINTS" id="PR00420">
    <property type="entry name" value="RNGMNOXGNASE"/>
</dbReference>
<dbReference type="GO" id="GO:0016491">
    <property type="term" value="F:oxidoreductase activity"/>
    <property type="evidence" value="ECO:0007669"/>
    <property type="project" value="UniProtKB-KW"/>
</dbReference>
<evidence type="ECO:0000313" key="4">
    <source>
        <dbReference type="EMBL" id="MYL20363.1"/>
    </source>
</evidence>
<evidence type="ECO:0000256" key="2">
    <source>
        <dbReference type="ARBA" id="ARBA00023027"/>
    </source>
</evidence>
<dbReference type="RefSeq" id="WP_160836997.1">
    <property type="nucleotide sequence ID" value="NZ_WMET01000002.1"/>
</dbReference>
<dbReference type="InterPro" id="IPR050631">
    <property type="entry name" value="PheA/TfdB_FAD_monoxygenase"/>
</dbReference>
<dbReference type="EMBL" id="WMET01000002">
    <property type="protein sequence ID" value="MYL20363.1"/>
    <property type="molecule type" value="Genomic_DNA"/>
</dbReference>
<dbReference type="SUPFAM" id="SSF51905">
    <property type="entry name" value="FAD/NAD(P)-binding domain"/>
    <property type="match status" value="1"/>
</dbReference>
<gene>
    <name evidence="4" type="ORF">GLW04_10720</name>
</gene>
<dbReference type="AlphaFoldDB" id="A0A845DS15"/>
<name>A0A845DS15_9BACI</name>
<evidence type="ECO:0000259" key="3">
    <source>
        <dbReference type="Pfam" id="PF01494"/>
    </source>
</evidence>
<keyword evidence="1" id="KW-0560">Oxidoreductase</keyword>
<sequence length="405" mass="45881">MNHTYDVIITGARAAGASLAVLLGRMGKRVLLVDKADFPSDTLSTHFMSHTRFLEELGILQPLEETGLRKVTRMRTYIGQSFMEGPRPAYTIIPKRDVLDAMLIEQAEALDTVTFMPRTSARGLMKEGGRVIGLHLETEGRAWTAYSEWVAGADGKNSNIAAWAGAQKYRETKPLRPVLYGYYTGVEPLREPVTEIFLHEGRIGFVFPMEENRDCLGIEIHPEEFASMMKAPKDTFEQTFNQFYGMKQRLKQASLQGKIIGTPGMPNFFRNAYGEGWVLLGDAGHSKDPSTGLGINDAFLQSFLLADAFQQMDEGVDWETALDRFQKQRDEQLLPGFQLTLDYIHSLRKWTSNEMALFQTIAANPMAWNKLMPHLGRHLKEDTKDFPLFYQSVEWEASSFGFRKD</sequence>
<dbReference type="InterPro" id="IPR002938">
    <property type="entry name" value="FAD-bd"/>
</dbReference>
<evidence type="ECO:0000313" key="5">
    <source>
        <dbReference type="Proteomes" id="UP000460949"/>
    </source>
</evidence>
<dbReference type="Proteomes" id="UP000460949">
    <property type="component" value="Unassembled WGS sequence"/>
</dbReference>
<comment type="caution">
    <text evidence="4">The sequence shown here is derived from an EMBL/GenBank/DDBJ whole genome shotgun (WGS) entry which is preliminary data.</text>
</comment>
<reference evidence="4 5" key="1">
    <citation type="submission" date="2019-11" db="EMBL/GenBank/DDBJ databases">
        <title>Genome sequences of 17 halophilic strains isolated from different environments.</title>
        <authorList>
            <person name="Furrow R.E."/>
        </authorList>
    </citation>
    <scope>NUCLEOTIDE SEQUENCE [LARGE SCALE GENOMIC DNA]</scope>
    <source>
        <strain evidence="4 5">22511_23_Filter</strain>
    </source>
</reference>
<protein>
    <submittedName>
        <fullName evidence="4">FAD-dependent oxidoreductase</fullName>
    </submittedName>
</protein>
<dbReference type="PANTHER" id="PTHR43476">
    <property type="entry name" value="3-(3-HYDROXY-PHENYL)PROPIONATE/3-HYDROXYCINNAMIC ACID HYDROXYLASE"/>
    <property type="match status" value="1"/>
</dbReference>
<proteinExistence type="predicted"/>
<keyword evidence="2" id="KW-0520">NAD</keyword>
<accession>A0A845DS15</accession>
<evidence type="ECO:0000256" key="1">
    <source>
        <dbReference type="ARBA" id="ARBA00023002"/>
    </source>
</evidence>
<feature type="domain" description="FAD-binding" evidence="3">
    <location>
        <begin position="5"/>
        <end position="330"/>
    </location>
</feature>
<dbReference type="Gene3D" id="3.50.50.60">
    <property type="entry name" value="FAD/NAD(P)-binding domain"/>
    <property type="match status" value="1"/>
</dbReference>